<name>A0ABZ3EXZ5_9FIRM</name>
<dbReference type="Pfam" id="PF02449">
    <property type="entry name" value="Glyco_hydro_42"/>
    <property type="match status" value="1"/>
</dbReference>
<keyword evidence="4 6" id="KW-0378">Hydrolase</keyword>
<feature type="domain" description="Glycoside hydrolase family 42 N-terminal" evidence="7">
    <location>
        <begin position="11"/>
        <end position="387"/>
    </location>
</feature>
<dbReference type="Proteomes" id="UP001451571">
    <property type="component" value="Chromosome"/>
</dbReference>
<dbReference type="RefSeq" id="WP_342758679.1">
    <property type="nucleotide sequence ID" value="NZ_CP146256.1"/>
</dbReference>
<dbReference type="InterPro" id="IPR013738">
    <property type="entry name" value="Beta_galactosidase_Trimer"/>
</dbReference>
<evidence type="ECO:0000256" key="3">
    <source>
        <dbReference type="ARBA" id="ARBA00012756"/>
    </source>
</evidence>
<protein>
    <recommendedName>
        <fullName evidence="3 6">Beta-galactosidase</fullName>
        <shortName evidence="6">Beta-gal</shortName>
        <ecNumber evidence="3 6">3.2.1.23</ecNumber>
    </recommendedName>
</protein>
<dbReference type="InterPro" id="IPR013780">
    <property type="entry name" value="Glyco_hydro_b"/>
</dbReference>
<proteinExistence type="inferred from homology"/>
<sequence>MELKNMLHGGDYNPEQWLDCPEILKEDIELMKKAHVNCVTLGVFSWAVLEPEEGKFNFGWLKEIIDRLYANEISVILATPTGAMPHWMTEKYPEVMQVGADGRRNLPGKRHNFCYTSAKMREKTRRIDEKLAKDFGNHPAVLLWHISNELGGNFGDGSCHCDECNAAFRKWLKDKYGSLEEVNKAWWSTFWSHIYTDWEQIHSPVPNGENLLHGLNLDWRRFVTCQMTDFCRWEIDSIREYSKLPVTTNFMFFFKSLDYYELHKCMDVVSWDSYPFWHKNKDEVPVAVKTAAVHSMMRSMKKKPFLLMESTPSCINWRAFNPVKRPRMHMLSSMQAVAHGSDSVQYFQWRKGRGSFEKFHGAVLDHRNKDNTRTFRDVTEVGRRLEEVSEKVLATCNRPKAAIVFDWENWWAVEDATGPRLNIDYAKTFLTHFRAFWEAGIDVDVINMDYDLADYELIAAPLNYLYKEGYAGRVEEFVRNGGSYVTTYWSGIVNETDLCFTGEHPLREVLGIRQEEIDAPGEEFVNCIVYHNHNYSTGGLCEIVCAEGAHVLSVYEKEYYKGCPAVTRNDFGQGTAYYLAAEISQDFLNLFYRERGEEKGIGNPLSESLPYGVTVSVRKGERDLVFLQNYNDDKVLAAITGRWKDADTGEDVEEKIELAAFECRILMKA</sequence>
<evidence type="ECO:0000256" key="5">
    <source>
        <dbReference type="ARBA" id="ARBA00023295"/>
    </source>
</evidence>
<dbReference type="InterPro" id="IPR013529">
    <property type="entry name" value="Glyco_hydro_42_N"/>
</dbReference>
<dbReference type="Gene3D" id="3.40.50.880">
    <property type="match status" value="1"/>
</dbReference>
<feature type="domain" description="Beta-galactosidase trimerisation" evidence="8">
    <location>
        <begin position="400"/>
        <end position="601"/>
    </location>
</feature>
<evidence type="ECO:0000256" key="4">
    <source>
        <dbReference type="ARBA" id="ARBA00022801"/>
    </source>
</evidence>
<dbReference type="InterPro" id="IPR017853">
    <property type="entry name" value="GH"/>
</dbReference>
<dbReference type="InterPro" id="IPR003476">
    <property type="entry name" value="Glyco_hydro_42"/>
</dbReference>
<dbReference type="SUPFAM" id="SSF52317">
    <property type="entry name" value="Class I glutamine amidotransferase-like"/>
    <property type="match status" value="1"/>
</dbReference>
<dbReference type="Gene3D" id="3.20.20.80">
    <property type="entry name" value="Glycosidases"/>
    <property type="match status" value="1"/>
</dbReference>
<evidence type="ECO:0000313" key="10">
    <source>
        <dbReference type="Proteomes" id="UP001451571"/>
    </source>
</evidence>
<keyword evidence="5 6" id="KW-0326">Glycosidase</keyword>
<evidence type="ECO:0000256" key="6">
    <source>
        <dbReference type="PIRNR" id="PIRNR001084"/>
    </source>
</evidence>
<evidence type="ECO:0000256" key="1">
    <source>
        <dbReference type="ARBA" id="ARBA00001412"/>
    </source>
</evidence>
<dbReference type="PIRSF" id="PIRSF001084">
    <property type="entry name" value="B-galactosidase"/>
    <property type="match status" value="1"/>
</dbReference>
<dbReference type="Pfam" id="PF08532">
    <property type="entry name" value="Glyco_hydro_42M"/>
    <property type="match status" value="1"/>
</dbReference>
<accession>A0ABZ3EXZ5</accession>
<keyword evidence="10" id="KW-1185">Reference proteome</keyword>
<dbReference type="EMBL" id="CP146256">
    <property type="protein sequence ID" value="XAH75116.1"/>
    <property type="molecule type" value="Genomic_DNA"/>
</dbReference>
<comment type="similarity">
    <text evidence="2 6">Belongs to the glycosyl hydrolase 42 family.</text>
</comment>
<comment type="catalytic activity">
    <reaction evidence="1 6">
        <text>Hydrolysis of terminal non-reducing beta-D-galactose residues in beta-D-galactosides.</text>
        <dbReference type="EC" id="3.2.1.23"/>
    </reaction>
</comment>
<dbReference type="PANTHER" id="PTHR36447">
    <property type="entry name" value="BETA-GALACTOSIDASE GANA"/>
    <property type="match status" value="1"/>
</dbReference>
<dbReference type="Gene3D" id="2.60.40.1180">
    <property type="entry name" value="Golgi alpha-mannosidase II"/>
    <property type="match status" value="1"/>
</dbReference>
<dbReference type="PANTHER" id="PTHR36447:SF1">
    <property type="entry name" value="BETA-GALACTOSIDASE GANA"/>
    <property type="match status" value="1"/>
</dbReference>
<evidence type="ECO:0000256" key="2">
    <source>
        <dbReference type="ARBA" id="ARBA00005940"/>
    </source>
</evidence>
<gene>
    <name evidence="9" type="ORF">V6984_04900</name>
</gene>
<dbReference type="CDD" id="cd03143">
    <property type="entry name" value="A4_beta-galactosidase_middle_domain"/>
    <property type="match status" value="1"/>
</dbReference>
<dbReference type="InterPro" id="IPR029062">
    <property type="entry name" value="Class_I_gatase-like"/>
</dbReference>
<evidence type="ECO:0000259" key="8">
    <source>
        <dbReference type="Pfam" id="PF08532"/>
    </source>
</evidence>
<evidence type="ECO:0000259" key="7">
    <source>
        <dbReference type="Pfam" id="PF02449"/>
    </source>
</evidence>
<evidence type="ECO:0000313" key="9">
    <source>
        <dbReference type="EMBL" id="XAH75116.1"/>
    </source>
</evidence>
<dbReference type="EC" id="3.2.1.23" evidence="3 6"/>
<reference evidence="9 10" key="1">
    <citation type="submission" date="2024-02" db="EMBL/GenBank/DDBJ databases">
        <title>Bacterial strain from lacustrine sediment.</title>
        <authorList>
            <person name="Petit C."/>
            <person name="Fadhlaoui K."/>
        </authorList>
    </citation>
    <scope>NUCLEOTIDE SEQUENCE [LARGE SCALE GENOMIC DNA]</scope>
    <source>
        <strain evidence="9 10">IPX-CK</strain>
    </source>
</reference>
<dbReference type="SUPFAM" id="SSF51445">
    <property type="entry name" value="(Trans)glycosidases"/>
    <property type="match status" value="1"/>
</dbReference>
<organism evidence="9 10">
    <name type="scientific">Kineothrix sedimenti</name>
    <dbReference type="NCBI Taxonomy" id="3123317"/>
    <lineage>
        <taxon>Bacteria</taxon>
        <taxon>Bacillati</taxon>
        <taxon>Bacillota</taxon>
        <taxon>Clostridia</taxon>
        <taxon>Lachnospirales</taxon>
        <taxon>Lachnospiraceae</taxon>
        <taxon>Kineothrix</taxon>
    </lineage>
</organism>